<feature type="transmembrane region" description="Helical" evidence="6">
    <location>
        <begin position="415"/>
        <end position="435"/>
    </location>
</feature>
<feature type="transmembrane region" description="Helical" evidence="6">
    <location>
        <begin position="390"/>
        <end position="409"/>
    </location>
</feature>
<evidence type="ECO:0000256" key="6">
    <source>
        <dbReference type="SAM" id="Phobius"/>
    </source>
</evidence>
<evidence type="ECO:0000256" key="2">
    <source>
        <dbReference type="ARBA" id="ARBA00022475"/>
    </source>
</evidence>
<name>A0A2A2H5T5_METBR</name>
<evidence type="ECO:0000313" key="7">
    <source>
        <dbReference type="EMBL" id="PAV04821.1"/>
    </source>
</evidence>
<evidence type="ECO:0000256" key="5">
    <source>
        <dbReference type="ARBA" id="ARBA00023136"/>
    </source>
</evidence>
<accession>A0A2A2H5T5</accession>
<dbReference type="InterPro" id="IPR024923">
    <property type="entry name" value="PG_synth_SpoVB"/>
</dbReference>
<organism evidence="7 8">
    <name type="scientific">Methanobacterium bryantii</name>
    <dbReference type="NCBI Taxonomy" id="2161"/>
    <lineage>
        <taxon>Archaea</taxon>
        <taxon>Methanobacteriati</taxon>
        <taxon>Methanobacteriota</taxon>
        <taxon>Methanomada group</taxon>
        <taxon>Methanobacteria</taxon>
        <taxon>Methanobacteriales</taxon>
        <taxon>Methanobacteriaceae</taxon>
        <taxon>Methanobacterium</taxon>
    </lineage>
</organism>
<feature type="transmembrane region" description="Helical" evidence="6">
    <location>
        <begin position="325"/>
        <end position="343"/>
    </location>
</feature>
<comment type="caution">
    <text evidence="7">The sequence shown here is derived from an EMBL/GenBank/DDBJ whole genome shotgun (WGS) entry which is preliminary data.</text>
</comment>
<feature type="transmembrane region" description="Helical" evidence="6">
    <location>
        <begin position="137"/>
        <end position="156"/>
    </location>
</feature>
<dbReference type="GO" id="GO:0005886">
    <property type="term" value="C:plasma membrane"/>
    <property type="evidence" value="ECO:0007669"/>
    <property type="project" value="UniProtKB-SubCell"/>
</dbReference>
<sequence length="538" mass="58706">MEEADVSPRENPSESPNGSSKILRGSFLMMVSYLFFRVGGYLYRFILSRMLGPEGYGLVGLTTPFQGIFQVLSAGGFPPAISKFVAQHNAVDEKDMARQVILTSLKFMMVAGTLFGILIFFSADWIANFYFQKPAMVYPLQAVALITPFSVIVGALRGAFQGVYKMELVVASRAVEQVFMIGMAVTFVSIGFYAAGAVLGTAFGFIASAIVSIILLKKYVWVLFPKPVNKISFKDELVLLKTLLVFSIPVAITALSEMAIYDVGPLVIGRYLPAQDAGYYTTADPIARLPLIISLSVAAVILPAASEAASLKDKVLLENYITQSYRYVVLLVLPLCVGIAIFAQPLLSLLFGSNYIFGAPALSILVVGMTFYTLFMVSSSIIQGMGHPRLPMIILIIGTVLNIILNFLMVPMYGIIGAAVATTIVAFSIMVVILWKTCHITEVKLPYLDFAKIGFASAIMGLSIYFIPKMDLELFGTVIDLGLLAAIIIAPIIYTIIFALIGGFTKRDIRVVRRYSKKFGPLSGAVEKVVKFIDRFVK</sequence>
<dbReference type="InterPro" id="IPR002797">
    <property type="entry name" value="Polysacc_synth"/>
</dbReference>
<keyword evidence="4 6" id="KW-1133">Transmembrane helix</keyword>
<dbReference type="InterPro" id="IPR050833">
    <property type="entry name" value="Poly_Biosynth_Transport"/>
</dbReference>
<evidence type="ECO:0000256" key="3">
    <source>
        <dbReference type="ARBA" id="ARBA00022692"/>
    </source>
</evidence>
<keyword evidence="3 6" id="KW-0812">Transmembrane</keyword>
<dbReference type="Proteomes" id="UP000217784">
    <property type="component" value="Unassembled WGS sequence"/>
</dbReference>
<feature type="transmembrane region" description="Helical" evidence="6">
    <location>
        <begin position="237"/>
        <end position="261"/>
    </location>
</feature>
<dbReference type="PANTHER" id="PTHR30250:SF21">
    <property type="entry name" value="LIPID II FLIPPASE MURJ"/>
    <property type="match status" value="1"/>
</dbReference>
<feature type="transmembrane region" description="Helical" evidence="6">
    <location>
        <begin position="27"/>
        <end position="47"/>
    </location>
</feature>
<feature type="transmembrane region" description="Helical" evidence="6">
    <location>
        <begin position="193"/>
        <end position="216"/>
    </location>
</feature>
<keyword evidence="5 6" id="KW-0472">Membrane</keyword>
<keyword evidence="2" id="KW-1003">Cell membrane</keyword>
<proteinExistence type="predicted"/>
<reference evidence="7 8" key="1">
    <citation type="journal article" date="2017" name="BMC Genomics">
        <title>Genomic analysis of methanogenic archaea reveals a shift towards energy conservation.</title>
        <authorList>
            <person name="Gilmore S.P."/>
            <person name="Henske J.K."/>
            <person name="Sexton J.A."/>
            <person name="Solomon K.V."/>
            <person name="Seppala S."/>
            <person name="Yoo J.I."/>
            <person name="Huyett L.M."/>
            <person name="Pressman A."/>
            <person name="Cogan J.Z."/>
            <person name="Kivenson V."/>
            <person name="Peng X."/>
            <person name="Tan Y."/>
            <person name="Valentine D.L."/>
            <person name="O'Malley M.A."/>
        </authorList>
    </citation>
    <scope>NUCLEOTIDE SEQUENCE [LARGE SCALE GENOMIC DNA]</scope>
    <source>
        <strain evidence="7 8">M.o.H.</strain>
    </source>
</reference>
<dbReference type="EMBL" id="LMVM01000012">
    <property type="protein sequence ID" value="PAV04821.1"/>
    <property type="molecule type" value="Genomic_DNA"/>
</dbReference>
<feature type="transmembrane region" description="Helical" evidence="6">
    <location>
        <begin position="286"/>
        <end position="305"/>
    </location>
</feature>
<dbReference type="Pfam" id="PF01943">
    <property type="entry name" value="Polysacc_synt"/>
    <property type="match status" value="1"/>
</dbReference>
<feature type="transmembrane region" description="Helical" evidence="6">
    <location>
        <begin position="447"/>
        <end position="467"/>
    </location>
</feature>
<evidence type="ECO:0000313" key="8">
    <source>
        <dbReference type="Proteomes" id="UP000217784"/>
    </source>
</evidence>
<dbReference type="RefSeq" id="WP_069585455.1">
    <property type="nucleotide sequence ID" value="NZ_LMVM01000012.1"/>
</dbReference>
<feature type="transmembrane region" description="Helical" evidence="6">
    <location>
        <begin position="479"/>
        <end position="504"/>
    </location>
</feature>
<gene>
    <name evidence="7" type="ORF">ASJ80_10955</name>
</gene>
<evidence type="ECO:0000256" key="4">
    <source>
        <dbReference type="ARBA" id="ARBA00022989"/>
    </source>
</evidence>
<keyword evidence="8" id="KW-1185">Reference proteome</keyword>
<comment type="subcellular location">
    <subcellularLocation>
        <location evidence="1">Cell membrane</location>
        <topology evidence="1">Multi-pass membrane protein</topology>
    </subcellularLocation>
</comment>
<dbReference type="OrthoDB" id="19148at2157"/>
<dbReference type="CDD" id="cd13128">
    <property type="entry name" value="MATE_Wzx_like"/>
    <property type="match status" value="1"/>
</dbReference>
<dbReference type="AlphaFoldDB" id="A0A2A2H5T5"/>
<dbReference type="PANTHER" id="PTHR30250">
    <property type="entry name" value="PST FAMILY PREDICTED COLANIC ACID TRANSPORTER"/>
    <property type="match status" value="1"/>
</dbReference>
<evidence type="ECO:0000256" key="1">
    <source>
        <dbReference type="ARBA" id="ARBA00004651"/>
    </source>
</evidence>
<protein>
    <submittedName>
        <fullName evidence="7">Uncharacterized protein</fullName>
    </submittedName>
</protein>
<feature type="transmembrane region" description="Helical" evidence="6">
    <location>
        <begin position="107"/>
        <end position="131"/>
    </location>
</feature>
<feature type="transmembrane region" description="Helical" evidence="6">
    <location>
        <begin position="355"/>
        <end position="378"/>
    </location>
</feature>
<dbReference type="PIRSF" id="PIRSF038958">
    <property type="entry name" value="PG_synth_SpoVB"/>
    <property type="match status" value="1"/>
</dbReference>